<keyword evidence="3" id="KW-1185">Reference proteome</keyword>
<dbReference type="AlphaFoldDB" id="A0A9W9XQ65"/>
<evidence type="ECO:0000256" key="1">
    <source>
        <dbReference type="SAM" id="MobiDB-lite"/>
    </source>
</evidence>
<gene>
    <name evidence="2" type="ORF">N7463_008682</name>
</gene>
<dbReference type="Proteomes" id="UP001149954">
    <property type="component" value="Unassembled WGS sequence"/>
</dbReference>
<dbReference type="OrthoDB" id="1045822at2759"/>
<dbReference type="PANTHER" id="PTHR15907">
    <property type="entry name" value="DUF614 FAMILY PROTEIN-RELATED"/>
    <property type="match status" value="1"/>
</dbReference>
<feature type="region of interest" description="Disordered" evidence="1">
    <location>
        <begin position="253"/>
        <end position="273"/>
    </location>
</feature>
<feature type="compositionally biased region" description="Polar residues" evidence="1">
    <location>
        <begin position="94"/>
        <end position="113"/>
    </location>
</feature>
<reference evidence="2" key="2">
    <citation type="journal article" date="2023" name="IMA Fungus">
        <title>Comparative genomic study of the Penicillium genus elucidates a diverse pangenome and 15 lateral gene transfer events.</title>
        <authorList>
            <person name="Petersen C."/>
            <person name="Sorensen T."/>
            <person name="Nielsen M.R."/>
            <person name="Sondergaard T.E."/>
            <person name="Sorensen J.L."/>
            <person name="Fitzpatrick D.A."/>
            <person name="Frisvad J.C."/>
            <person name="Nielsen K.L."/>
        </authorList>
    </citation>
    <scope>NUCLEOTIDE SEQUENCE</scope>
    <source>
        <strain evidence="2">IBT 29495</strain>
    </source>
</reference>
<sequence length="480" mass="53323">MSCLSVDTTVGGNQRYSFMETPVDMHPSYQRNLSIPSEPSAPPHPVEEPPGRQRAWSYAPSEKELQFQNQGIIPDYGNCPPIEQHPANYAPMARNQQQQPQPNTSMSPQTYTTAPEQHATQLYTQSYTQSYTTVAEQQSRAMTQAYANQSHTNIPEQQQQQWHQQVGATIAPQYTNVPQQHITAMSPHSYLTHPYAMQSYTHIQDQQRDTEPSTQQYALYPETPSSPPLISPGPLPLKVNPEAPARSETMSIVPDENPLQSPKSPYFPPPSRAATLRTPQPDDLSVYHQPGQSMHPNQEVKGGGWSNGWCEFSNFGTCCLGMLCPCILYGRTQYRLSMKSKKEDPTNMLGYETCNASCTGMGLLCGCQCKSKSNLGLVLSLSEICNATKQLRKEINILTSTTGLLATVQHTRTRKAYGIQGSIMSDCVRATCCTCCTLIQDEKEIQKREEYLSRVAGERGASLLSPYTTPGPMSYSPPPR</sequence>
<proteinExistence type="predicted"/>
<dbReference type="NCBIfam" id="TIGR01571">
    <property type="entry name" value="A_thal_Cys_rich"/>
    <property type="match status" value="1"/>
</dbReference>
<accession>A0A9W9XQ65</accession>
<name>A0A9W9XQ65_9EURO</name>
<dbReference type="InterPro" id="IPR006461">
    <property type="entry name" value="PLAC_motif_containing"/>
</dbReference>
<comment type="caution">
    <text evidence="2">The sequence shown here is derived from an EMBL/GenBank/DDBJ whole genome shotgun (WGS) entry which is preliminary data.</text>
</comment>
<feature type="compositionally biased region" description="Pro residues" evidence="1">
    <location>
        <begin position="224"/>
        <end position="233"/>
    </location>
</feature>
<dbReference type="Pfam" id="PF04749">
    <property type="entry name" value="PLAC8"/>
    <property type="match status" value="1"/>
</dbReference>
<dbReference type="EMBL" id="JAPWDS010000005">
    <property type="protein sequence ID" value="KAJ5496695.1"/>
    <property type="molecule type" value="Genomic_DNA"/>
</dbReference>
<evidence type="ECO:0000313" key="2">
    <source>
        <dbReference type="EMBL" id="KAJ5496695.1"/>
    </source>
</evidence>
<feature type="region of interest" description="Disordered" evidence="1">
    <location>
        <begin position="27"/>
        <end position="55"/>
    </location>
</feature>
<organism evidence="2 3">
    <name type="scientific">Penicillium fimorum</name>
    <dbReference type="NCBI Taxonomy" id="1882269"/>
    <lineage>
        <taxon>Eukaryota</taxon>
        <taxon>Fungi</taxon>
        <taxon>Dikarya</taxon>
        <taxon>Ascomycota</taxon>
        <taxon>Pezizomycotina</taxon>
        <taxon>Eurotiomycetes</taxon>
        <taxon>Eurotiomycetidae</taxon>
        <taxon>Eurotiales</taxon>
        <taxon>Aspergillaceae</taxon>
        <taxon>Penicillium</taxon>
    </lineage>
</organism>
<reference evidence="2" key="1">
    <citation type="submission" date="2022-12" db="EMBL/GenBank/DDBJ databases">
        <authorList>
            <person name="Petersen C."/>
        </authorList>
    </citation>
    <scope>NUCLEOTIDE SEQUENCE</scope>
    <source>
        <strain evidence="2">IBT 29495</strain>
    </source>
</reference>
<feature type="region of interest" description="Disordered" evidence="1">
    <location>
        <begin position="202"/>
        <end position="233"/>
    </location>
</feature>
<evidence type="ECO:0000313" key="3">
    <source>
        <dbReference type="Proteomes" id="UP001149954"/>
    </source>
</evidence>
<feature type="region of interest" description="Disordered" evidence="1">
    <location>
        <begin position="93"/>
        <end position="113"/>
    </location>
</feature>
<evidence type="ECO:0008006" key="4">
    <source>
        <dbReference type="Google" id="ProtNLM"/>
    </source>
</evidence>
<protein>
    <recommendedName>
        <fullName evidence="4">PLAC8-domain-containing protein</fullName>
    </recommendedName>
</protein>